<sequence length="410" mass="45514">MSDVSGWDISSARQNLTPNEVDRASIQHAIAEAQLRLTTPQESEANAQELRSRIAMLSSMLAPIRRLPPRILASKFIHPVLHTSVSRGSLPAHFGGRGLGPITAVSFHWRTTALSTPEFWTLFTITLPGNDNVARLLELYLERSKPCARWTTLHLSVDSSQLSLFSPVRGQLQSLKNFDLHVSRIGTREELMEVVVADAFELAPKLSHLKLFMADNVVPALPLNQIRTLTVSSWNALLFASECPNLIILAIPHDFREATPPPRVTVAALNILTKISQHTISNSSKLLRSLDTCMVPLLHPAICVSSAHTVSPSPHPNRPLSRPLSSSSPPLLPALTNLSLTGSYLFSNAALLEMLESRVNFQQSIQRVRLQLTHRHFSEVELDRARALQRDMVLFSLNCLDADKQYTKII</sequence>
<keyword evidence="2" id="KW-1185">Reference proteome</keyword>
<dbReference type="Proteomes" id="UP001219525">
    <property type="component" value="Unassembled WGS sequence"/>
</dbReference>
<proteinExistence type="predicted"/>
<protein>
    <recommendedName>
        <fullName evidence="3">F-box domain-containing protein</fullName>
    </recommendedName>
</protein>
<organism evidence="1 2">
    <name type="scientific">Mycena pura</name>
    <dbReference type="NCBI Taxonomy" id="153505"/>
    <lineage>
        <taxon>Eukaryota</taxon>
        <taxon>Fungi</taxon>
        <taxon>Dikarya</taxon>
        <taxon>Basidiomycota</taxon>
        <taxon>Agaricomycotina</taxon>
        <taxon>Agaricomycetes</taxon>
        <taxon>Agaricomycetidae</taxon>
        <taxon>Agaricales</taxon>
        <taxon>Marasmiineae</taxon>
        <taxon>Mycenaceae</taxon>
        <taxon>Mycena</taxon>
    </lineage>
</organism>
<evidence type="ECO:0008006" key="3">
    <source>
        <dbReference type="Google" id="ProtNLM"/>
    </source>
</evidence>
<name>A0AAD6V4R3_9AGAR</name>
<evidence type="ECO:0000313" key="2">
    <source>
        <dbReference type="Proteomes" id="UP001219525"/>
    </source>
</evidence>
<comment type="caution">
    <text evidence="1">The sequence shown here is derived from an EMBL/GenBank/DDBJ whole genome shotgun (WGS) entry which is preliminary data.</text>
</comment>
<dbReference type="EMBL" id="JARJCW010000066">
    <property type="protein sequence ID" value="KAJ7199832.1"/>
    <property type="molecule type" value="Genomic_DNA"/>
</dbReference>
<evidence type="ECO:0000313" key="1">
    <source>
        <dbReference type="EMBL" id="KAJ7199832.1"/>
    </source>
</evidence>
<accession>A0AAD6V4R3</accession>
<gene>
    <name evidence="1" type="ORF">GGX14DRAFT_572544</name>
</gene>
<dbReference type="AlphaFoldDB" id="A0AAD6V4R3"/>
<reference evidence="1" key="1">
    <citation type="submission" date="2023-03" db="EMBL/GenBank/DDBJ databases">
        <title>Massive genome expansion in bonnet fungi (Mycena s.s.) driven by repeated elements and novel gene families across ecological guilds.</title>
        <authorList>
            <consortium name="Lawrence Berkeley National Laboratory"/>
            <person name="Harder C.B."/>
            <person name="Miyauchi S."/>
            <person name="Viragh M."/>
            <person name="Kuo A."/>
            <person name="Thoen E."/>
            <person name="Andreopoulos B."/>
            <person name="Lu D."/>
            <person name="Skrede I."/>
            <person name="Drula E."/>
            <person name="Henrissat B."/>
            <person name="Morin E."/>
            <person name="Kohler A."/>
            <person name="Barry K."/>
            <person name="LaButti K."/>
            <person name="Morin E."/>
            <person name="Salamov A."/>
            <person name="Lipzen A."/>
            <person name="Mereny Z."/>
            <person name="Hegedus B."/>
            <person name="Baldrian P."/>
            <person name="Stursova M."/>
            <person name="Weitz H."/>
            <person name="Taylor A."/>
            <person name="Grigoriev I.V."/>
            <person name="Nagy L.G."/>
            <person name="Martin F."/>
            <person name="Kauserud H."/>
        </authorList>
    </citation>
    <scope>NUCLEOTIDE SEQUENCE</scope>
    <source>
        <strain evidence="1">9144</strain>
    </source>
</reference>